<keyword evidence="3" id="KW-1185">Reference proteome</keyword>
<dbReference type="EMBL" id="JACTNZ010000007">
    <property type="protein sequence ID" value="KAG5538380.1"/>
    <property type="molecule type" value="Genomic_DNA"/>
</dbReference>
<evidence type="ECO:0000313" key="3">
    <source>
        <dbReference type="Proteomes" id="UP000823749"/>
    </source>
</evidence>
<sequence>MDEDKRESGGGGGDCGSKKKINNNPENNAVGGENVAEALRKCLEENKGERTKCKSVVDAFKSSSPNSTSPKKPIGPFSIGRVSLTDV</sequence>
<feature type="compositionally biased region" description="Low complexity" evidence="1">
    <location>
        <begin position="61"/>
        <end position="72"/>
    </location>
</feature>
<feature type="region of interest" description="Disordered" evidence="1">
    <location>
        <begin position="57"/>
        <end position="87"/>
    </location>
</feature>
<reference evidence="2" key="1">
    <citation type="submission" date="2020-08" db="EMBL/GenBank/DDBJ databases">
        <title>Plant Genome Project.</title>
        <authorList>
            <person name="Zhang R.-G."/>
        </authorList>
    </citation>
    <scope>NUCLEOTIDE SEQUENCE</scope>
    <source>
        <strain evidence="2">WSP0</strain>
        <tissue evidence="2">Leaf</tissue>
    </source>
</reference>
<comment type="caution">
    <text evidence="2">The sequence shown here is derived from an EMBL/GenBank/DDBJ whole genome shotgun (WGS) entry which is preliminary data.</text>
</comment>
<evidence type="ECO:0000256" key="1">
    <source>
        <dbReference type="SAM" id="MobiDB-lite"/>
    </source>
</evidence>
<proteinExistence type="predicted"/>
<gene>
    <name evidence="2" type="ORF">RHGRI_019081</name>
</gene>
<name>A0AAV6JGL6_9ERIC</name>
<dbReference type="PANTHER" id="PTHR36856">
    <property type="entry name" value="OS07G0175200 PROTEIN"/>
    <property type="match status" value="1"/>
</dbReference>
<dbReference type="AlphaFoldDB" id="A0AAV6JGL6"/>
<protein>
    <submittedName>
        <fullName evidence="2">Uncharacterized protein</fullName>
    </submittedName>
</protein>
<dbReference type="PANTHER" id="PTHR36856:SF2">
    <property type="match status" value="1"/>
</dbReference>
<accession>A0AAV6JGL6</accession>
<organism evidence="2 3">
    <name type="scientific">Rhododendron griersonianum</name>
    <dbReference type="NCBI Taxonomy" id="479676"/>
    <lineage>
        <taxon>Eukaryota</taxon>
        <taxon>Viridiplantae</taxon>
        <taxon>Streptophyta</taxon>
        <taxon>Embryophyta</taxon>
        <taxon>Tracheophyta</taxon>
        <taxon>Spermatophyta</taxon>
        <taxon>Magnoliopsida</taxon>
        <taxon>eudicotyledons</taxon>
        <taxon>Gunneridae</taxon>
        <taxon>Pentapetalae</taxon>
        <taxon>asterids</taxon>
        <taxon>Ericales</taxon>
        <taxon>Ericaceae</taxon>
        <taxon>Ericoideae</taxon>
        <taxon>Rhodoreae</taxon>
        <taxon>Rhododendron</taxon>
    </lineage>
</organism>
<evidence type="ECO:0000313" key="2">
    <source>
        <dbReference type="EMBL" id="KAG5538380.1"/>
    </source>
</evidence>
<feature type="region of interest" description="Disordered" evidence="1">
    <location>
        <begin position="1"/>
        <end position="33"/>
    </location>
</feature>
<dbReference type="Proteomes" id="UP000823749">
    <property type="component" value="Chromosome 7"/>
</dbReference>